<dbReference type="HOGENOM" id="CLU_076312_4_1_11"/>
<dbReference type="Proteomes" id="UP000034034">
    <property type="component" value="Chromosome"/>
</dbReference>
<accession>A0A0F7FUW7</accession>
<dbReference type="KEGG" id="sxi:SXIM_22350"/>
<protein>
    <submittedName>
        <fullName evidence="1">DNA-directed RNA polymerase II subunit RPB1</fullName>
    </submittedName>
</protein>
<dbReference type="AlphaFoldDB" id="A0A0F7FUW7"/>
<dbReference type="RefSeq" id="WP_053116162.1">
    <property type="nucleotide sequence ID" value="NZ_CP009922.3"/>
</dbReference>
<evidence type="ECO:0000313" key="1">
    <source>
        <dbReference type="EMBL" id="AKG43619.1"/>
    </source>
</evidence>
<proteinExistence type="predicted"/>
<evidence type="ECO:0000313" key="2">
    <source>
        <dbReference type="Proteomes" id="UP000034034"/>
    </source>
</evidence>
<name>A0A0F7FUW7_9ACTN</name>
<sequence>MRVDVPGAPGPPPRGKRYGVLRQIEAQLAPLVAPDLVPLWAPAVARPDAGPDAYLTPDLAVCPSGFLSSDESLLHPRAVELAVMVQSVAGSGTAADVSAYAGARVRLLVLVDPQCGRWSLNSHPRGGRYRVVRGGAYGEGIPLPVPLGCGIETARLPRYAAVTAQ</sequence>
<organism evidence="1 2">
    <name type="scientific">Streptomyces xiamenensis</name>
    <dbReference type="NCBI Taxonomy" id="408015"/>
    <lineage>
        <taxon>Bacteria</taxon>
        <taxon>Bacillati</taxon>
        <taxon>Actinomycetota</taxon>
        <taxon>Actinomycetes</taxon>
        <taxon>Kitasatosporales</taxon>
        <taxon>Streptomycetaceae</taxon>
        <taxon>Streptomyces</taxon>
    </lineage>
</organism>
<dbReference type="EMBL" id="CP009922">
    <property type="protein sequence ID" value="AKG43619.1"/>
    <property type="molecule type" value="Genomic_DNA"/>
</dbReference>
<dbReference type="PATRIC" id="fig|408015.6.peg.2269"/>
<keyword evidence="1" id="KW-0240">DNA-directed RNA polymerase</keyword>
<keyword evidence="1" id="KW-0804">Transcription</keyword>
<keyword evidence="2" id="KW-1185">Reference proteome</keyword>
<dbReference type="GO" id="GO:0000428">
    <property type="term" value="C:DNA-directed RNA polymerase complex"/>
    <property type="evidence" value="ECO:0007669"/>
    <property type="project" value="UniProtKB-KW"/>
</dbReference>
<gene>
    <name evidence="1" type="ORF">SXIM_22350</name>
</gene>
<reference evidence="1" key="1">
    <citation type="submission" date="2019-08" db="EMBL/GenBank/DDBJ databases">
        <title>Complete genome sequence of a mangrove-derived Streptomyces xiamenensis.</title>
        <authorList>
            <person name="Xu J."/>
        </authorList>
    </citation>
    <scope>NUCLEOTIDE SEQUENCE</scope>
    <source>
        <strain evidence="1">318</strain>
    </source>
</reference>